<organism evidence="1">
    <name type="scientific">uncultured Caudovirales phage</name>
    <dbReference type="NCBI Taxonomy" id="2100421"/>
    <lineage>
        <taxon>Viruses</taxon>
        <taxon>Duplodnaviria</taxon>
        <taxon>Heunggongvirae</taxon>
        <taxon>Uroviricota</taxon>
        <taxon>Caudoviricetes</taxon>
        <taxon>Peduoviridae</taxon>
        <taxon>Maltschvirus</taxon>
        <taxon>Maltschvirus maltsch</taxon>
    </lineage>
</organism>
<accession>A0A6J5M087</accession>
<evidence type="ECO:0000313" key="1">
    <source>
        <dbReference type="EMBL" id="CAB4138717.1"/>
    </source>
</evidence>
<sequence length="87" mass="10211">MGRAIYCPFPTCKNEYYTYCPMHQALMPCIREVIAHHDPEGILSESVNISNLQPMIKVLEEQYRDNSRLLREIKFYESEMARLNGGR</sequence>
<dbReference type="EMBL" id="LR796348">
    <property type="protein sequence ID" value="CAB4138717.1"/>
    <property type="molecule type" value="Genomic_DNA"/>
</dbReference>
<gene>
    <name evidence="1" type="ORF">UFOVP335_21</name>
</gene>
<proteinExistence type="predicted"/>
<protein>
    <submittedName>
        <fullName evidence="1">Uncharacterized protein</fullName>
    </submittedName>
</protein>
<name>A0A6J5M087_9CAUD</name>
<reference evidence="1" key="1">
    <citation type="submission" date="2020-04" db="EMBL/GenBank/DDBJ databases">
        <authorList>
            <person name="Chiriac C."/>
            <person name="Salcher M."/>
            <person name="Ghai R."/>
            <person name="Kavagutti S V."/>
        </authorList>
    </citation>
    <scope>NUCLEOTIDE SEQUENCE</scope>
</reference>